<keyword evidence="1" id="KW-0812">Transmembrane</keyword>
<proteinExistence type="predicted"/>
<dbReference type="AlphaFoldDB" id="A0A5C3MWE0"/>
<keyword evidence="1" id="KW-1133">Transmembrane helix</keyword>
<evidence type="ECO:0000313" key="3">
    <source>
        <dbReference type="Proteomes" id="UP000305948"/>
    </source>
</evidence>
<gene>
    <name evidence="2" type="ORF">OE88DRAFT_432316</name>
</gene>
<evidence type="ECO:0000313" key="2">
    <source>
        <dbReference type="EMBL" id="TFK49490.1"/>
    </source>
</evidence>
<keyword evidence="1" id="KW-0472">Membrane</keyword>
<protein>
    <submittedName>
        <fullName evidence="2">Uncharacterized protein</fullName>
    </submittedName>
</protein>
<name>A0A5C3MWE0_9AGAM</name>
<organism evidence="2 3">
    <name type="scientific">Heliocybe sulcata</name>
    <dbReference type="NCBI Taxonomy" id="5364"/>
    <lineage>
        <taxon>Eukaryota</taxon>
        <taxon>Fungi</taxon>
        <taxon>Dikarya</taxon>
        <taxon>Basidiomycota</taxon>
        <taxon>Agaricomycotina</taxon>
        <taxon>Agaricomycetes</taxon>
        <taxon>Gloeophyllales</taxon>
        <taxon>Gloeophyllaceae</taxon>
        <taxon>Heliocybe</taxon>
    </lineage>
</organism>
<dbReference type="Proteomes" id="UP000305948">
    <property type="component" value="Unassembled WGS sequence"/>
</dbReference>
<reference evidence="2 3" key="1">
    <citation type="journal article" date="2019" name="Nat. Ecol. Evol.">
        <title>Megaphylogeny resolves global patterns of mushroom evolution.</title>
        <authorList>
            <person name="Varga T."/>
            <person name="Krizsan K."/>
            <person name="Foldi C."/>
            <person name="Dima B."/>
            <person name="Sanchez-Garcia M."/>
            <person name="Sanchez-Ramirez S."/>
            <person name="Szollosi G.J."/>
            <person name="Szarkandi J.G."/>
            <person name="Papp V."/>
            <person name="Albert L."/>
            <person name="Andreopoulos W."/>
            <person name="Angelini C."/>
            <person name="Antonin V."/>
            <person name="Barry K.W."/>
            <person name="Bougher N.L."/>
            <person name="Buchanan P."/>
            <person name="Buyck B."/>
            <person name="Bense V."/>
            <person name="Catcheside P."/>
            <person name="Chovatia M."/>
            <person name="Cooper J."/>
            <person name="Damon W."/>
            <person name="Desjardin D."/>
            <person name="Finy P."/>
            <person name="Geml J."/>
            <person name="Haridas S."/>
            <person name="Hughes K."/>
            <person name="Justo A."/>
            <person name="Karasinski D."/>
            <person name="Kautmanova I."/>
            <person name="Kiss B."/>
            <person name="Kocsube S."/>
            <person name="Kotiranta H."/>
            <person name="LaButti K.M."/>
            <person name="Lechner B.E."/>
            <person name="Liimatainen K."/>
            <person name="Lipzen A."/>
            <person name="Lukacs Z."/>
            <person name="Mihaltcheva S."/>
            <person name="Morgado L.N."/>
            <person name="Niskanen T."/>
            <person name="Noordeloos M.E."/>
            <person name="Ohm R.A."/>
            <person name="Ortiz-Santana B."/>
            <person name="Ovrebo C."/>
            <person name="Racz N."/>
            <person name="Riley R."/>
            <person name="Savchenko A."/>
            <person name="Shiryaev A."/>
            <person name="Soop K."/>
            <person name="Spirin V."/>
            <person name="Szebenyi C."/>
            <person name="Tomsovsky M."/>
            <person name="Tulloss R.E."/>
            <person name="Uehling J."/>
            <person name="Grigoriev I.V."/>
            <person name="Vagvolgyi C."/>
            <person name="Papp T."/>
            <person name="Martin F.M."/>
            <person name="Miettinen O."/>
            <person name="Hibbett D.S."/>
            <person name="Nagy L.G."/>
        </authorList>
    </citation>
    <scope>NUCLEOTIDE SEQUENCE [LARGE SCALE GENOMIC DNA]</scope>
    <source>
        <strain evidence="2 3">OMC1185</strain>
    </source>
</reference>
<sequence>MQLTQIAGIALDGPTTMKQRMITNSIESKCISALCSLSTLSMILALYHALYACVFGTGQRRIIAGAVPVGRPMDLSTSRSRELRCE</sequence>
<feature type="transmembrane region" description="Helical" evidence="1">
    <location>
        <begin position="30"/>
        <end position="51"/>
    </location>
</feature>
<keyword evidence="3" id="KW-1185">Reference proteome</keyword>
<dbReference type="EMBL" id="ML213516">
    <property type="protein sequence ID" value="TFK49490.1"/>
    <property type="molecule type" value="Genomic_DNA"/>
</dbReference>
<accession>A0A5C3MWE0</accession>
<evidence type="ECO:0000256" key="1">
    <source>
        <dbReference type="SAM" id="Phobius"/>
    </source>
</evidence>